<dbReference type="Gene3D" id="3.30.40.10">
    <property type="entry name" value="Zinc/RING finger domain, C3HC4 (zinc finger)"/>
    <property type="match status" value="1"/>
</dbReference>
<evidence type="ECO:0000256" key="5">
    <source>
        <dbReference type="SAM" id="MobiDB-lite"/>
    </source>
</evidence>
<dbReference type="InterPro" id="IPR052608">
    <property type="entry name" value="U-box_domain_protein"/>
</dbReference>
<accession>A0A2H9ZSQ1</accession>
<dbReference type="Pfam" id="PF00514">
    <property type="entry name" value="Arm"/>
    <property type="match status" value="1"/>
</dbReference>
<evidence type="ECO:0000256" key="2">
    <source>
        <dbReference type="ARBA" id="ARBA00004906"/>
    </source>
</evidence>
<dbReference type="STRING" id="1088818.A0A2H9ZSQ1"/>
<dbReference type="InterPro" id="IPR045210">
    <property type="entry name" value="RING-Ubox_PUB"/>
</dbReference>
<dbReference type="SUPFAM" id="SSF57850">
    <property type="entry name" value="RING/U-box"/>
    <property type="match status" value="1"/>
</dbReference>
<dbReference type="SUPFAM" id="SSF48371">
    <property type="entry name" value="ARM repeat"/>
    <property type="match status" value="2"/>
</dbReference>
<dbReference type="PANTHER" id="PTHR45958">
    <property type="entry name" value="RING-TYPE E3 UBIQUITIN TRANSFERASE"/>
    <property type="match status" value="1"/>
</dbReference>
<comment type="pathway">
    <text evidence="2">Protein modification; protein ubiquitination.</text>
</comment>
<dbReference type="GO" id="GO:0061630">
    <property type="term" value="F:ubiquitin protein ligase activity"/>
    <property type="evidence" value="ECO:0007669"/>
    <property type="project" value="UniProtKB-EC"/>
</dbReference>
<dbReference type="EC" id="2.3.2.27" evidence="3"/>
<dbReference type="PANTHER" id="PTHR45958:SF4">
    <property type="entry name" value="U-BOX DOMAIN-CONTAINING PROTEIN 42-RELATED"/>
    <property type="match status" value="1"/>
</dbReference>
<dbReference type="GO" id="GO:0016567">
    <property type="term" value="P:protein ubiquitination"/>
    <property type="evidence" value="ECO:0007669"/>
    <property type="project" value="UniProtKB-UniPathway"/>
</dbReference>
<dbReference type="InterPro" id="IPR000225">
    <property type="entry name" value="Armadillo"/>
</dbReference>
<feature type="region of interest" description="Disordered" evidence="5">
    <location>
        <begin position="154"/>
        <end position="185"/>
    </location>
</feature>
<protein>
    <recommendedName>
        <fullName evidence="3">RING-type E3 ubiquitin transferase</fullName>
        <ecNumber evidence="3">2.3.2.27</ecNumber>
    </recommendedName>
</protein>
<dbReference type="SMART" id="SM00504">
    <property type="entry name" value="Ubox"/>
    <property type="match status" value="1"/>
</dbReference>
<dbReference type="OrthoDB" id="10064100at2759"/>
<dbReference type="Gene3D" id="1.25.10.10">
    <property type="entry name" value="Leucine-rich Repeat Variant"/>
    <property type="match status" value="3"/>
</dbReference>
<dbReference type="InterPro" id="IPR011989">
    <property type="entry name" value="ARM-like"/>
</dbReference>
<comment type="catalytic activity">
    <reaction evidence="1">
        <text>S-ubiquitinyl-[E2 ubiquitin-conjugating enzyme]-L-cysteine + [acceptor protein]-L-lysine = [E2 ubiquitin-conjugating enzyme]-L-cysteine + N(6)-ubiquitinyl-[acceptor protein]-L-lysine.</text>
        <dbReference type="EC" id="2.3.2.27"/>
    </reaction>
</comment>
<dbReference type="AlphaFoldDB" id="A0A2H9ZSQ1"/>
<dbReference type="SMART" id="SM00185">
    <property type="entry name" value="ARM"/>
    <property type="match status" value="6"/>
</dbReference>
<evidence type="ECO:0000256" key="4">
    <source>
        <dbReference type="ARBA" id="ARBA00022679"/>
    </source>
</evidence>
<proteinExistence type="predicted"/>
<dbReference type="InterPro" id="IPR016024">
    <property type="entry name" value="ARM-type_fold"/>
</dbReference>
<reference evidence="7 8" key="1">
    <citation type="journal article" date="2017" name="Nature">
        <title>The Apostasia genome and the evolution of orchids.</title>
        <authorList>
            <person name="Zhang G.Q."/>
            <person name="Liu K.W."/>
            <person name="Li Z."/>
            <person name="Lohaus R."/>
            <person name="Hsiao Y.Y."/>
            <person name="Niu S.C."/>
            <person name="Wang J.Y."/>
            <person name="Lin Y.C."/>
            <person name="Xu Q."/>
            <person name="Chen L.J."/>
            <person name="Yoshida K."/>
            <person name="Fujiwara S."/>
            <person name="Wang Z.W."/>
            <person name="Zhang Y.Q."/>
            <person name="Mitsuda N."/>
            <person name="Wang M."/>
            <person name="Liu G.H."/>
            <person name="Pecoraro L."/>
            <person name="Huang H.X."/>
            <person name="Xiao X.J."/>
            <person name="Lin M."/>
            <person name="Wu X.Y."/>
            <person name="Wu W.L."/>
            <person name="Chen Y.Y."/>
            <person name="Chang S.B."/>
            <person name="Sakamoto S."/>
            <person name="Ohme-Takagi M."/>
            <person name="Yagi M."/>
            <person name="Zeng S.J."/>
            <person name="Shen C.Y."/>
            <person name="Yeh C.M."/>
            <person name="Luo Y.B."/>
            <person name="Tsai W.C."/>
            <person name="Van de Peer Y."/>
            <person name="Liu Z.J."/>
        </authorList>
    </citation>
    <scope>NUCLEOTIDE SEQUENCE [LARGE SCALE GENOMIC DNA]</scope>
    <source>
        <strain evidence="8">cv. Shenzhen</strain>
        <tissue evidence="7">Stem</tissue>
    </source>
</reference>
<name>A0A2H9ZSQ1_9ASPA</name>
<dbReference type="Pfam" id="PF04564">
    <property type="entry name" value="U-box"/>
    <property type="match status" value="1"/>
</dbReference>
<sequence>MPMVASIHTEKENFMDIGCYLYRISPIIMEIHTTENYNYAIEEKRTTETRIATEVLASLSTNVEHAKELVRKCSNGTTAIMGKGLEIIIEQLEETIHNIGNNLSSMPSFTFQNNYAETVVTSLSKEMKNACFQSTHAQPYEVVAPAHVNQPTDMIGEIEGKSPTPPSRRNSKSRRSNSNKSDTPRLVDFLKGMHYSSEESETQSFTTLTSLAEYIEPLYETFFCPLTKRIMEDPVTIETGVTYERSAITEWFEKHNDDYEGVHCPTTGMRLQSKNLSTNLALKTTIKEWRERNEARRLRVAQTALSLAISEAMVLDAVGDLQVLCQTPHNREQMHNIGITKLLTKFLKHKDRKVRCKTLAILHTLAEDDHGKEIIANTKAIAATVKMLSSKNSSERHSSVSFLLELSKSKFLCEHIGMAAGSIFMLIRMKYNKNDDSSIAEEAGEILKNLEKFPKNIKYMAENGLLQPLLNQLIEGSWDTQMEMTDYLNELILEHDVQTYVTLEMSKGLLEIVHCSNSFLRKSVFKALVHISIHEQNIGTLLDAGIIPTIIEEMFTSKIHNEPTDVKEESASILANVLHSTEDPESIEINKHGDTMTSDYFICNLIRMLSYSIPSGMNVNLIKVLSYLSKQQHPFSRIASVLKETGTIQTVIEFLNSQHDDLIMVSAELLIKLSSHIGHTISERLCKTQEQPEGLVGRLESNNICVIKKNALALNLLAKLPHQNLTLNLALLQKDIVPIILQRISKIQKGETMTSSWTRSYLEGLVGTLLRFTSSLYDIDVLSMARQQNLTSVFTGLLIRNAGSEEVQRLAALGLENVSSESINLSMKPNEMIKQRKGKSFLCICFGMRQKGSQIRVCPIHRGECSSSRTFCLLEAGAIQGLVSCLESENGGVVEAALGAISTLLDERVDVERSVEILTEMDAVRRVLGVLGRHKEGGVWDKTLWVIDRVLVGRAERSANDISEDRILSRALISAFYQGNGRTSPVAERIMRQLNMLQASGEL</sequence>
<evidence type="ECO:0000313" key="8">
    <source>
        <dbReference type="Proteomes" id="UP000236161"/>
    </source>
</evidence>
<dbReference type="InterPro" id="IPR013083">
    <property type="entry name" value="Znf_RING/FYVE/PHD"/>
</dbReference>
<feature type="domain" description="U-box" evidence="6">
    <location>
        <begin position="217"/>
        <end position="296"/>
    </location>
</feature>
<keyword evidence="8" id="KW-1185">Reference proteome</keyword>
<dbReference type="EMBL" id="KZ454301">
    <property type="protein sequence ID" value="PKA46322.1"/>
    <property type="molecule type" value="Genomic_DNA"/>
</dbReference>
<dbReference type="InterPro" id="IPR003613">
    <property type="entry name" value="Ubox_domain"/>
</dbReference>
<evidence type="ECO:0000259" key="6">
    <source>
        <dbReference type="PROSITE" id="PS51698"/>
    </source>
</evidence>
<evidence type="ECO:0000256" key="1">
    <source>
        <dbReference type="ARBA" id="ARBA00000900"/>
    </source>
</evidence>
<evidence type="ECO:0000313" key="7">
    <source>
        <dbReference type="EMBL" id="PKA46322.1"/>
    </source>
</evidence>
<dbReference type="CDD" id="cd16664">
    <property type="entry name" value="RING-Ubox_PUB"/>
    <property type="match status" value="1"/>
</dbReference>
<dbReference type="Proteomes" id="UP000236161">
    <property type="component" value="Unassembled WGS sequence"/>
</dbReference>
<organism evidence="7 8">
    <name type="scientific">Apostasia shenzhenica</name>
    <dbReference type="NCBI Taxonomy" id="1088818"/>
    <lineage>
        <taxon>Eukaryota</taxon>
        <taxon>Viridiplantae</taxon>
        <taxon>Streptophyta</taxon>
        <taxon>Embryophyta</taxon>
        <taxon>Tracheophyta</taxon>
        <taxon>Spermatophyta</taxon>
        <taxon>Magnoliopsida</taxon>
        <taxon>Liliopsida</taxon>
        <taxon>Asparagales</taxon>
        <taxon>Orchidaceae</taxon>
        <taxon>Apostasioideae</taxon>
        <taxon>Apostasia</taxon>
    </lineage>
</organism>
<dbReference type="PROSITE" id="PS51698">
    <property type="entry name" value="U_BOX"/>
    <property type="match status" value="1"/>
</dbReference>
<keyword evidence="4" id="KW-0808">Transferase</keyword>
<gene>
    <name evidence="7" type="primary">PUB42</name>
    <name evidence="7" type="ORF">AXF42_Ash020846</name>
</gene>
<evidence type="ECO:0000256" key="3">
    <source>
        <dbReference type="ARBA" id="ARBA00012483"/>
    </source>
</evidence>
<dbReference type="UniPathway" id="UPA00143"/>